<evidence type="ECO:0000313" key="2">
    <source>
        <dbReference type="EMBL" id="RCV23588.1"/>
    </source>
</evidence>
<evidence type="ECO:0000256" key="1">
    <source>
        <dbReference type="SAM" id="MobiDB-lite"/>
    </source>
</evidence>
<feature type="region of interest" description="Disordered" evidence="1">
    <location>
        <begin position="85"/>
        <end position="113"/>
    </location>
</feature>
<name>A0A368R0L1_SETIT</name>
<gene>
    <name evidence="2" type="ORF">SETIT_5G018700v2</name>
</gene>
<organism evidence="2">
    <name type="scientific">Setaria italica</name>
    <name type="common">Foxtail millet</name>
    <name type="synonym">Panicum italicum</name>
    <dbReference type="NCBI Taxonomy" id="4555"/>
    <lineage>
        <taxon>Eukaryota</taxon>
        <taxon>Viridiplantae</taxon>
        <taxon>Streptophyta</taxon>
        <taxon>Embryophyta</taxon>
        <taxon>Tracheophyta</taxon>
        <taxon>Spermatophyta</taxon>
        <taxon>Magnoliopsida</taxon>
        <taxon>Liliopsida</taxon>
        <taxon>Poales</taxon>
        <taxon>Poaceae</taxon>
        <taxon>PACMAD clade</taxon>
        <taxon>Panicoideae</taxon>
        <taxon>Panicodae</taxon>
        <taxon>Paniceae</taxon>
        <taxon>Cenchrinae</taxon>
        <taxon>Setaria</taxon>
    </lineage>
</organism>
<proteinExistence type="predicted"/>
<reference evidence="2" key="1">
    <citation type="journal article" date="2012" name="Nat. Biotechnol.">
        <title>Reference genome sequence of the model plant Setaria.</title>
        <authorList>
            <person name="Bennetzen J.L."/>
            <person name="Schmutz J."/>
            <person name="Wang H."/>
            <person name="Percifield R."/>
            <person name="Hawkins J."/>
            <person name="Pontaroli A.C."/>
            <person name="Estep M."/>
            <person name="Feng L."/>
            <person name="Vaughn J.N."/>
            <person name="Grimwood J."/>
            <person name="Jenkins J."/>
            <person name="Barry K."/>
            <person name="Lindquist E."/>
            <person name="Hellsten U."/>
            <person name="Deshpande S."/>
            <person name="Wang X."/>
            <person name="Wu X."/>
            <person name="Mitros T."/>
            <person name="Triplett J."/>
            <person name="Yang X."/>
            <person name="Ye C.Y."/>
            <person name="Mauro-Herrera M."/>
            <person name="Wang L."/>
            <person name="Li P."/>
            <person name="Sharma M."/>
            <person name="Sharma R."/>
            <person name="Ronald P.C."/>
            <person name="Panaud O."/>
            <person name="Kellogg E.A."/>
            <person name="Brutnell T.P."/>
            <person name="Doust A.N."/>
            <person name="Tuskan G.A."/>
            <person name="Rokhsar D."/>
            <person name="Devos K.M."/>
        </authorList>
    </citation>
    <scope>NUCLEOTIDE SEQUENCE [LARGE SCALE GENOMIC DNA]</scope>
    <source>
        <strain evidence="2">Yugu1</strain>
    </source>
</reference>
<reference evidence="2" key="2">
    <citation type="submission" date="2015-07" db="EMBL/GenBank/DDBJ databases">
        <authorList>
            <person name="Noorani M."/>
        </authorList>
    </citation>
    <scope>NUCLEOTIDE SEQUENCE</scope>
    <source>
        <strain evidence="2">Yugu1</strain>
    </source>
</reference>
<protein>
    <submittedName>
        <fullName evidence="2">Uncharacterized protein</fullName>
    </submittedName>
</protein>
<sequence length="113" mass="12962">MVEVPSHRQPFRHPRRCPCLCRRLHPRPTPSFARCQRRSGQGLLSTSSRRRRTPCWRAQRHKCGGRIGSGEARTATASTAPCHLQRSNLRWRPRPHPLTPASTHSTCSKKLPR</sequence>
<accession>A0A368R0L1</accession>
<dbReference type="EMBL" id="CM003532">
    <property type="protein sequence ID" value="RCV23588.1"/>
    <property type="molecule type" value="Genomic_DNA"/>
</dbReference>
<feature type="compositionally biased region" description="Polar residues" evidence="1">
    <location>
        <begin position="100"/>
        <end position="113"/>
    </location>
</feature>
<dbReference type="AlphaFoldDB" id="A0A368R0L1"/>
<feature type="region of interest" description="Disordered" evidence="1">
    <location>
        <begin position="27"/>
        <end position="55"/>
    </location>
</feature>
<feature type="compositionally biased region" description="Low complexity" evidence="1">
    <location>
        <begin position="38"/>
        <end position="47"/>
    </location>
</feature>